<evidence type="ECO:0000259" key="9">
    <source>
        <dbReference type="PROSITE" id="PS51202"/>
    </source>
</evidence>
<keyword evidence="6 8" id="KW-0472">Membrane</keyword>
<comment type="subcellular location">
    <subcellularLocation>
        <location evidence="1">Endomembrane system</location>
        <topology evidence="1">Multi-pass membrane protein</topology>
    </subcellularLocation>
</comment>
<sequence length="632" mass="67649">MAPRRTPLGDRLRYWFDSTLARGAPALGGWLALLCLAVVVPASAAVVWTDPDAPASLTGRLSQVWRLTGETLRLGGVTGAPLRVALSVLLALVALLYVSTLVGLITTALTERLIALRRGRSTVLERGHAVVLGWSEQVFTVVGELVAANANRRGAALALLADRDKTVMEEALNTKLGPSGRTRLICRSGPTTDPAVLALTNPAEAGVVLVLPHDEPDADAQVVKTLLAFRAALPDRDTGPPVIAALRDDRYRLAASLAAGPHGIVLESDTVTAALIVQAARRPGLSLVHRELLDFAGDEFYLTGEPSLVGRTFGDVLLAYTASSVVGLVRGHTPLLSPPPDTPIGPDDQLVVISRDDDTARPDDCSHHVEETAMASEQPPPAPPERVLLLGWNRRAPLVIEQLRRCARPGSAVDVVAEDGEVTLQQVDDADREAGAGLTLTLRRGDVTRPGTLSDLEITSYDSVIVLGRDPAPERPSDEPDLRTLVTLLLLRRLEQAAGRELPVVTELIDDRNRALAPISPGADVIISGKLIGLLMAQISQNRRLAAVFEELFSAEGAGVHLRPASDYVLPDRETAFATVVAAARLRGECAIGYRSHADASLKPGYGIRINPHKTERRRWDARDEVVVVGRE</sequence>
<evidence type="ECO:0000256" key="2">
    <source>
        <dbReference type="ARBA" id="ARBA00022448"/>
    </source>
</evidence>
<keyword evidence="4 8" id="KW-1133">Transmembrane helix</keyword>
<dbReference type="PANTHER" id="PTHR31563">
    <property type="entry name" value="ION CHANNEL POLLUX-RELATED"/>
    <property type="match status" value="1"/>
</dbReference>
<dbReference type="InterPro" id="IPR044849">
    <property type="entry name" value="CASTOR/POLLUX/SYM8-like"/>
</dbReference>
<proteinExistence type="predicted"/>
<dbReference type="Pfam" id="PF06241">
    <property type="entry name" value="Castor_Poll_mid"/>
    <property type="match status" value="1"/>
</dbReference>
<keyword evidence="5" id="KW-0406">Ion transport</keyword>
<dbReference type="RefSeq" id="WP_381348387.1">
    <property type="nucleotide sequence ID" value="NZ_JBHMCY010000048.1"/>
</dbReference>
<keyword evidence="2" id="KW-0813">Transport</keyword>
<reference evidence="10 11" key="1">
    <citation type="submission" date="2024-09" db="EMBL/GenBank/DDBJ databases">
        <authorList>
            <person name="Sun Q."/>
            <person name="Mori K."/>
        </authorList>
    </citation>
    <scope>NUCLEOTIDE SEQUENCE [LARGE SCALE GENOMIC DNA]</scope>
    <source>
        <strain evidence="10 11">JCM 6917</strain>
    </source>
</reference>
<dbReference type="PANTHER" id="PTHR31563:SF10">
    <property type="entry name" value="ION CHANNEL POLLUX-RELATED"/>
    <property type="match status" value="1"/>
</dbReference>
<keyword evidence="7" id="KW-0407">Ion channel</keyword>
<dbReference type="SUPFAM" id="SSF51735">
    <property type="entry name" value="NAD(P)-binding Rossmann-fold domains"/>
    <property type="match status" value="1"/>
</dbReference>
<dbReference type="InterPro" id="IPR010420">
    <property type="entry name" value="CASTOR/POLLUX/SYM8_dom"/>
</dbReference>
<keyword evidence="3 8" id="KW-0812">Transmembrane</keyword>
<comment type="caution">
    <text evidence="10">The sequence shown here is derived from an EMBL/GenBank/DDBJ whole genome shotgun (WGS) entry which is preliminary data.</text>
</comment>
<evidence type="ECO:0000256" key="7">
    <source>
        <dbReference type="ARBA" id="ARBA00023303"/>
    </source>
</evidence>
<dbReference type="Proteomes" id="UP001589709">
    <property type="component" value="Unassembled WGS sequence"/>
</dbReference>
<dbReference type="Gene3D" id="3.40.50.720">
    <property type="entry name" value="NAD(P)-binding Rossmann-like Domain"/>
    <property type="match status" value="2"/>
</dbReference>
<protein>
    <submittedName>
        <fullName evidence="10">NAD-binding lipoprotein</fullName>
    </submittedName>
</protein>
<evidence type="ECO:0000256" key="4">
    <source>
        <dbReference type="ARBA" id="ARBA00022989"/>
    </source>
</evidence>
<evidence type="ECO:0000256" key="6">
    <source>
        <dbReference type="ARBA" id="ARBA00023136"/>
    </source>
</evidence>
<evidence type="ECO:0000256" key="5">
    <source>
        <dbReference type="ARBA" id="ARBA00023065"/>
    </source>
</evidence>
<dbReference type="InterPro" id="IPR036721">
    <property type="entry name" value="RCK_C_sf"/>
</dbReference>
<accession>A0ABV5N5I8</accession>
<gene>
    <name evidence="10" type="ORF">ACFF45_23340</name>
</gene>
<dbReference type="InterPro" id="IPR036291">
    <property type="entry name" value="NAD(P)-bd_dom_sf"/>
</dbReference>
<evidence type="ECO:0000256" key="3">
    <source>
        <dbReference type="ARBA" id="ARBA00022692"/>
    </source>
</evidence>
<name>A0ABV5N5I8_9ACTN</name>
<dbReference type="Gene3D" id="3.30.70.1450">
    <property type="entry name" value="Regulator of K+ conductance, C-terminal domain"/>
    <property type="match status" value="1"/>
</dbReference>
<feature type="transmembrane region" description="Helical" evidence="8">
    <location>
        <begin position="84"/>
        <end position="110"/>
    </location>
</feature>
<feature type="domain" description="RCK C-terminal" evidence="9">
    <location>
        <begin position="285"/>
        <end position="368"/>
    </location>
</feature>
<evidence type="ECO:0000313" key="11">
    <source>
        <dbReference type="Proteomes" id="UP001589709"/>
    </source>
</evidence>
<dbReference type="EMBL" id="JBHMCY010000048">
    <property type="protein sequence ID" value="MFB9465560.1"/>
    <property type="molecule type" value="Genomic_DNA"/>
</dbReference>
<dbReference type="PROSITE" id="PS51202">
    <property type="entry name" value="RCK_C"/>
    <property type="match status" value="1"/>
</dbReference>
<keyword evidence="10" id="KW-0449">Lipoprotein</keyword>
<evidence type="ECO:0000313" key="10">
    <source>
        <dbReference type="EMBL" id="MFB9465560.1"/>
    </source>
</evidence>
<evidence type="ECO:0000256" key="8">
    <source>
        <dbReference type="SAM" id="Phobius"/>
    </source>
</evidence>
<evidence type="ECO:0000256" key="1">
    <source>
        <dbReference type="ARBA" id="ARBA00004127"/>
    </source>
</evidence>
<dbReference type="SUPFAM" id="SSF116726">
    <property type="entry name" value="TrkA C-terminal domain-like"/>
    <property type="match status" value="1"/>
</dbReference>
<organism evidence="10 11">
    <name type="scientific">Streptomyces cinereospinus</name>
    <dbReference type="NCBI Taxonomy" id="285561"/>
    <lineage>
        <taxon>Bacteria</taxon>
        <taxon>Bacillati</taxon>
        <taxon>Actinomycetota</taxon>
        <taxon>Actinomycetes</taxon>
        <taxon>Kitasatosporales</taxon>
        <taxon>Streptomycetaceae</taxon>
        <taxon>Streptomyces</taxon>
    </lineage>
</organism>
<keyword evidence="11" id="KW-1185">Reference proteome</keyword>
<dbReference type="InterPro" id="IPR006037">
    <property type="entry name" value="RCK_C"/>
</dbReference>